<feature type="region of interest" description="Disordered" evidence="4">
    <location>
        <begin position="843"/>
        <end position="880"/>
    </location>
</feature>
<feature type="region of interest" description="Disordered" evidence="4">
    <location>
        <begin position="770"/>
        <end position="830"/>
    </location>
</feature>
<feature type="compositionally biased region" description="Basic and acidic residues" evidence="4">
    <location>
        <begin position="956"/>
        <end position="965"/>
    </location>
</feature>
<dbReference type="InterPro" id="IPR035969">
    <property type="entry name" value="Rab-GAP_TBC_sf"/>
</dbReference>
<dbReference type="FunFam" id="1.10.472.80:FF:000027">
    <property type="entry name" value="GTPase activating protein (Evi5)"/>
    <property type="match status" value="1"/>
</dbReference>
<dbReference type="Gene3D" id="1.10.472.80">
    <property type="entry name" value="Ypt/Rab-GAP domain of gyp1p, domain 3"/>
    <property type="match status" value="1"/>
</dbReference>
<feature type="region of interest" description="Disordered" evidence="4">
    <location>
        <begin position="1328"/>
        <end position="1410"/>
    </location>
</feature>
<feature type="compositionally biased region" description="Basic and acidic residues" evidence="4">
    <location>
        <begin position="1139"/>
        <end position="1148"/>
    </location>
</feature>
<feature type="domain" description="Rab-GAP TBC" evidence="5">
    <location>
        <begin position="483"/>
        <end position="667"/>
    </location>
</feature>
<feature type="compositionally biased region" description="Basic and acidic residues" evidence="4">
    <location>
        <begin position="283"/>
        <end position="309"/>
    </location>
</feature>
<feature type="compositionally biased region" description="Polar residues" evidence="4">
    <location>
        <begin position="1172"/>
        <end position="1183"/>
    </location>
</feature>
<keyword evidence="2 3" id="KW-0175">Coiled coil</keyword>
<feature type="compositionally biased region" description="Polar residues" evidence="4">
    <location>
        <begin position="774"/>
        <end position="787"/>
    </location>
</feature>
<name>A0A4U0UFB6_9PEZI</name>
<evidence type="ECO:0000313" key="6">
    <source>
        <dbReference type="EMBL" id="TKA34250.1"/>
    </source>
</evidence>
<dbReference type="PANTHER" id="PTHR47219:SF9">
    <property type="entry name" value="GTPASE ACTIVATING PROTEIN AND CENTROSOME-ASSOCIATED, ISOFORM B"/>
    <property type="match status" value="1"/>
</dbReference>
<dbReference type="PANTHER" id="PTHR47219">
    <property type="entry name" value="RAB GTPASE-ACTIVATING PROTEIN 1-LIKE"/>
    <property type="match status" value="1"/>
</dbReference>
<feature type="coiled-coil region" evidence="3">
    <location>
        <begin position="885"/>
        <end position="912"/>
    </location>
</feature>
<feature type="compositionally biased region" description="Basic and acidic residues" evidence="4">
    <location>
        <begin position="266"/>
        <end position="275"/>
    </location>
</feature>
<dbReference type="FunFam" id="1.10.8.270:FF:000001">
    <property type="entry name" value="TBC1 domain family member 1"/>
    <property type="match status" value="1"/>
</dbReference>
<dbReference type="Proteomes" id="UP000308549">
    <property type="component" value="Unassembled WGS sequence"/>
</dbReference>
<feature type="coiled-coil region" evidence="3">
    <location>
        <begin position="1008"/>
        <end position="1091"/>
    </location>
</feature>
<evidence type="ECO:0000256" key="3">
    <source>
        <dbReference type="SAM" id="Coils"/>
    </source>
</evidence>
<feature type="region of interest" description="Disordered" evidence="4">
    <location>
        <begin position="1125"/>
        <end position="1249"/>
    </location>
</feature>
<dbReference type="Pfam" id="PF00566">
    <property type="entry name" value="RabGAP-TBC"/>
    <property type="match status" value="1"/>
</dbReference>
<dbReference type="InterPro" id="IPR000195">
    <property type="entry name" value="Rab-GAP-TBC_dom"/>
</dbReference>
<dbReference type="Gene3D" id="1.10.8.270">
    <property type="entry name" value="putative rabgap domain of human tbc1 domain family member 14 like domains"/>
    <property type="match status" value="1"/>
</dbReference>
<feature type="compositionally biased region" description="Low complexity" evidence="4">
    <location>
        <begin position="818"/>
        <end position="830"/>
    </location>
</feature>
<feature type="compositionally biased region" description="Polar residues" evidence="4">
    <location>
        <begin position="160"/>
        <end position="170"/>
    </location>
</feature>
<feature type="region of interest" description="Disordered" evidence="4">
    <location>
        <begin position="931"/>
        <end position="968"/>
    </location>
</feature>
<dbReference type="FunFam" id="1.10.10.750:FF:000003">
    <property type="entry name" value="GTPase activating protein (Evi5)"/>
    <property type="match status" value="1"/>
</dbReference>
<feature type="coiled-coil region" evidence="3">
    <location>
        <begin position="1283"/>
        <end position="1328"/>
    </location>
</feature>
<feature type="compositionally biased region" description="Polar residues" evidence="4">
    <location>
        <begin position="845"/>
        <end position="869"/>
    </location>
</feature>
<feature type="compositionally biased region" description="Polar residues" evidence="4">
    <location>
        <begin position="207"/>
        <end position="236"/>
    </location>
</feature>
<evidence type="ECO:0000256" key="2">
    <source>
        <dbReference type="ARBA" id="ARBA00023054"/>
    </source>
</evidence>
<protein>
    <recommendedName>
        <fullName evidence="5">Rab-GAP TBC domain-containing protein</fullName>
    </recommendedName>
</protein>
<dbReference type="InterPro" id="IPR050302">
    <property type="entry name" value="Rab_GAP_TBC_domain"/>
</dbReference>
<dbReference type="PROSITE" id="PS50086">
    <property type="entry name" value="TBC_RABGAP"/>
    <property type="match status" value="1"/>
</dbReference>
<comment type="caution">
    <text evidence="6">The sequence shown here is derived from an EMBL/GenBank/DDBJ whole genome shotgun (WGS) entry which is preliminary data.</text>
</comment>
<evidence type="ECO:0000256" key="4">
    <source>
        <dbReference type="SAM" id="MobiDB-lite"/>
    </source>
</evidence>
<dbReference type="SUPFAM" id="SSF47923">
    <property type="entry name" value="Ypt/Rab-GAP domain of gyp1p"/>
    <property type="match status" value="2"/>
</dbReference>
<dbReference type="GO" id="GO:0005096">
    <property type="term" value="F:GTPase activator activity"/>
    <property type="evidence" value="ECO:0007669"/>
    <property type="project" value="UniProtKB-KW"/>
</dbReference>
<feature type="region of interest" description="Disordered" evidence="4">
    <location>
        <begin position="158"/>
        <end position="353"/>
    </location>
</feature>
<sequence length="1410" mass="155188">MEVIEVKKAEEPEVGREPEAKDEIEVAAGHTGAEDDKEDYGSFEVQDTAACKQNDGFEARGRTSLDGSASERDDEAEEMILDTSVHQDDWEKPSSSSSSMHSLGEEVDEPRKLAVDTSATQERKDDFISSPYTQSPVQGTDEVGKLVLDTNLGQVYAEGLTSSPQTQISEQEARGAPMSLHSAATSRPATPTVEPVSPITPAEADQFHSTSLRDSMASISLSESSQDCDHLTSQQVEAALATPKVRNSRHIRRPSSLEILQGHAWQKPELERHSTLFDSATDEPWKARSSDEDQENDLARQESASLKDSEEADGFLHTPTARPPRFSSLITTPVLPQRHSDSDSSSSPVEVDWSQLDADEWEEKQDKDLPEGAEDESTAFLLARLDQENAKITAAATHSKDNSIARLRLRSESRPPSMGQLKKLVQDKNPRYSISLAADILPEEDVPEPPPMTELEFWSALVQDYPSTASRLPTLTTSKIRSGIPPPLRGVVWASMSGARDRDLEESFERLQHEKSSYDGQINKDVGRSFPGVELFRDAEGEGQQMLGRVLKCFSLHDKDIGYCQGLGFLVGPLLMNMGEREAFCVLVRLMDHYSLRPSFLPSLSGLHMRIYQFSNLLTQHQPVLAKHFEHLGVEPAYLSQWFLSCFAVTCPLPMLFRIYDVIFAEGANETVMRVALALMRRNESRMLAATEFEEVMQLLLGRGIWDVYGMSADELVDDFTSLGGIITYSRLSELEKEFENQGSEAVGERAGFLPDVQAAASRFLGRLWAPSGHTPTKSTSTLSPQTAEDAKAPSTAGRPTFLRRSPSKQSISTLNESDSSSGPASLASTLPTDAEAHDAALRESQATDPLSFRSNADSLRTVSMSTGHNVPGPSKEERDAHVQIEDLLTALSEMQREQQQLAAMVQREREERGEDQVAVKKLVQKLRHEPHEDEMEGSVSLADPRRRTLPPPPKVLDEAAETGRQRPKSLVVDRKVVSEKEQMAELIEKVDQRLQKNNRISVSFETKAQLRDRLARAKESLTTSESNCREMTASLEVAEGSLEACTSENDDLRAEVRELRIRVNEEFKARQKLEHTIHELRAEARIMERKEKERLQNTVDLPNVNNNRNSIIFGDGLIRRGTISSAPVSSVGGSSGLRELKLGRRDSTSSVQTLRSRRQRMDKEKEEATLPSIQLETRNSVAHTEDVPDIVSSPVDEDEETPASPSPPQSASTTVETPASATGWVPPQLHSPKLQVPKPSGASPWHARTSSLATREVFSTPQHEVVPDEALLLELVNSKTSEAQSRAEVDELRRTLTMANRRHDAMLAQLRAEVEAAKAAAEVARLDTTRSAQEMPGLSVSGTPAGHDSDNNSLASSTQGALAEESKPAPPKKAGSETRSPSGGGGGWFWGRRAASNNTPKAVVTPPAD</sequence>
<evidence type="ECO:0000313" key="7">
    <source>
        <dbReference type="Proteomes" id="UP000308549"/>
    </source>
</evidence>
<dbReference type="GO" id="GO:0031267">
    <property type="term" value="F:small GTPase binding"/>
    <property type="evidence" value="ECO:0007669"/>
    <property type="project" value="TreeGrafter"/>
</dbReference>
<dbReference type="EMBL" id="NAJL01000001">
    <property type="protein sequence ID" value="TKA34250.1"/>
    <property type="molecule type" value="Genomic_DNA"/>
</dbReference>
<keyword evidence="7" id="KW-1185">Reference proteome</keyword>
<dbReference type="OrthoDB" id="159449at2759"/>
<reference evidence="6 7" key="1">
    <citation type="submission" date="2017-03" db="EMBL/GenBank/DDBJ databases">
        <title>Genomes of endolithic fungi from Antarctica.</title>
        <authorList>
            <person name="Coleine C."/>
            <person name="Masonjones S."/>
            <person name="Stajich J.E."/>
        </authorList>
    </citation>
    <scope>NUCLEOTIDE SEQUENCE [LARGE SCALE GENOMIC DNA]</scope>
    <source>
        <strain evidence="6 7">CCFEE 6315</strain>
    </source>
</reference>
<keyword evidence="1" id="KW-0343">GTPase activation</keyword>
<feature type="region of interest" description="Disordered" evidence="4">
    <location>
        <begin position="1"/>
        <end position="141"/>
    </location>
</feature>
<feature type="compositionally biased region" description="Basic and acidic residues" evidence="4">
    <location>
        <begin position="1"/>
        <end position="24"/>
    </location>
</feature>
<proteinExistence type="predicted"/>
<organism evidence="6 7">
    <name type="scientific">Salinomyces thailandicus</name>
    <dbReference type="NCBI Taxonomy" id="706561"/>
    <lineage>
        <taxon>Eukaryota</taxon>
        <taxon>Fungi</taxon>
        <taxon>Dikarya</taxon>
        <taxon>Ascomycota</taxon>
        <taxon>Pezizomycotina</taxon>
        <taxon>Dothideomycetes</taxon>
        <taxon>Dothideomycetidae</taxon>
        <taxon>Mycosphaerellales</taxon>
        <taxon>Teratosphaeriaceae</taxon>
        <taxon>Salinomyces</taxon>
    </lineage>
</organism>
<evidence type="ECO:0000259" key="5">
    <source>
        <dbReference type="PROSITE" id="PS50086"/>
    </source>
</evidence>
<dbReference type="Gene3D" id="1.10.10.750">
    <property type="entry name" value="Ypt/Rab-GAP domain of gyp1p, domain 1"/>
    <property type="match status" value="1"/>
</dbReference>
<accession>A0A4U0UFB6</accession>
<evidence type="ECO:0000256" key="1">
    <source>
        <dbReference type="ARBA" id="ARBA00022468"/>
    </source>
</evidence>
<feature type="compositionally biased region" description="Basic and acidic residues" evidence="4">
    <location>
        <begin position="1160"/>
        <end position="1169"/>
    </location>
</feature>
<gene>
    <name evidence="6" type="ORF">B0A50_00230</name>
</gene>
<feature type="compositionally biased region" description="Polar residues" evidence="4">
    <location>
        <begin position="808"/>
        <end position="817"/>
    </location>
</feature>
<dbReference type="SMART" id="SM00164">
    <property type="entry name" value="TBC"/>
    <property type="match status" value="1"/>
</dbReference>
<feature type="compositionally biased region" description="Polar residues" evidence="4">
    <location>
        <begin position="1352"/>
        <end position="1361"/>
    </location>
</feature>